<dbReference type="EMBL" id="GEBQ01031491">
    <property type="protein sequence ID" value="JAT08486.1"/>
    <property type="molecule type" value="Transcribed_RNA"/>
</dbReference>
<dbReference type="Pfam" id="PF00501">
    <property type="entry name" value="AMP-binding"/>
    <property type="match status" value="1"/>
</dbReference>
<feature type="non-terminal residue" evidence="3">
    <location>
        <position position="950"/>
    </location>
</feature>
<dbReference type="InterPro" id="IPR052091">
    <property type="entry name" value="Beta-ala_Activ/Resist"/>
</dbReference>
<dbReference type="GO" id="GO:0043041">
    <property type="term" value="P:amino acid activation for nonribosomal peptide biosynthetic process"/>
    <property type="evidence" value="ECO:0007669"/>
    <property type="project" value="TreeGrafter"/>
</dbReference>
<dbReference type="SMART" id="SM00564">
    <property type="entry name" value="PQQ"/>
    <property type="match status" value="6"/>
</dbReference>
<dbReference type="PANTHER" id="PTHR44394:SF1">
    <property type="entry name" value="BETA-ALANINE-ACTIVATING ENZYME"/>
    <property type="match status" value="1"/>
</dbReference>
<dbReference type="SUPFAM" id="SSF50998">
    <property type="entry name" value="Quinoprotein alcohol dehydrogenase-like"/>
    <property type="match status" value="1"/>
</dbReference>
<dbReference type="Gene3D" id="3.40.50.12780">
    <property type="entry name" value="N-terminal domain of ligase-like"/>
    <property type="match status" value="1"/>
</dbReference>
<sequence>MDISTKEIINQLRAKNLRLTYIYYFSRGELLNKSYECLFKDVDIVISNLNDFFKNCKLINGYVGLLIRDMHFAPATLLGCIQLSKPFVFLDFEDGADFNESLLKKLNIRIIIALSEDGDRIKRIAHSSFLFKQFELWNTTLQLWITGETKDNAYSEVERMFYAVQTSGSTGEPKIVQVPEKAILPNIKHLRSKFEITEEDVILLSSPPTFDPFMVELLLALTTGASLLLVPPTLRASPSMLLDRVFPAGRPSLVTVMQLTPSVFTRWTPSQIQSRILTSNTSLRVLALGGERFPPPEFWSLCQHPDNCTRIYNLYGTTEVSCWATVAGPGSNLSLGSPLSDTLLRVESDSNLEVTDGTGHLLIGSETRICLVGDEDWSQLKPPIYRATGDIVTVKDGVYHYVGRRDSLVKRWGHRVCLDQVAAVAAECKGVAAAFCVLQSDCLGLFVCLHLDSAGLDNVRGRLKTLLLSRLNKASVPDVILQEDQLPLNRHGKVNKNQLKKKLSEVIKTETNKRKPVDLLKELWKHYMLDESGDDIGFLNGGGNSVKAMQIVNRLGLPTARSTPVLVRMLAGGSLAECCRLVESSESDGEGTETKQDTLEDHLSPKKAKIDCGDEMMFVIMKGYKGEFQGDLDSDLELRIAWSYDLGKCVDASPTIVVYKSMGGCAMVGSHSGRLASLDLDSGTNLWDIQLPDRIESSLTPSLSATCGLIGCYDGKVYCVSLTTGMVLWSYKTGAMVKAIPLLVDDCWVFGSYDYHVYCLRVADGSLVWRYNTGGILVTTPLLLSSLGLAVVASLSGHVVALDCATGTVRWYTILSSPVFSSPCVVAGLVVVAEVEGTLHAYQPDSGVEVWKTSAGSKIFSSLSVMDDLVLFGCYDNHVHCLRCSQQSAELKWRSDTGSVVYATPAPLSSQHLAVATTAGRVSIVGLRSGQTVTSVRLPGEIFSSPIVYG</sequence>
<dbReference type="PANTHER" id="PTHR44394">
    <property type="entry name" value="BETA-ALANINE-ACTIVATING ENZYME"/>
    <property type="match status" value="1"/>
</dbReference>
<dbReference type="InterPro" id="IPR018391">
    <property type="entry name" value="PQQ_b-propeller_rpt"/>
</dbReference>
<dbReference type="Gene3D" id="2.130.10.10">
    <property type="entry name" value="YVTN repeat-like/Quinoprotein amine dehydrogenase"/>
    <property type="match status" value="2"/>
</dbReference>
<dbReference type="InterPro" id="IPR042099">
    <property type="entry name" value="ANL_N_sf"/>
</dbReference>
<evidence type="ECO:0000259" key="1">
    <source>
        <dbReference type="Pfam" id="PF00501"/>
    </source>
</evidence>
<dbReference type="Gene3D" id="3.30.300.30">
    <property type="match status" value="1"/>
</dbReference>
<evidence type="ECO:0000259" key="2">
    <source>
        <dbReference type="Pfam" id="PF13570"/>
    </source>
</evidence>
<accession>A0A1B6KAL6</accession>
<dbReference type="InterPro" id="IPR015943">
    <property type="entry name" value="WD40/YVTN_repeat-like_dom_sf"/>
</dbReference>
<gene>
    <name evidence="3" type="ORF">g.49795</name>
</gene>
<proteinExistence type="predicted"/>
<dbReference type="SUPFAM" id="SSF56801">
    <property type="entry name" value="Acetyl-CoA synthetase-like"/>
    <property type="match status" value="1"/>
</dbReference>
<dbReference type="Pfam" id="PF13570">
    <property type="entry name" value="Beta-prop_ACSF4"/>
    <property type="match status" value="1"/>
</dbReference>
<reference evidence="3" key="1">
    <citation type="submission" date="2015-11" db="EMBL/GenBank/DDBJ databases">
        <title>De novo transcriptome assembly of four potential Pierce s Disease insect vectors from Arizona vineyards.</title>
        <authorList>
            <person name="Tassone E.E."/>
        </authorList>
    </citation>
    <scope>NUCLEOTIDE SEQUENCE</scope>
</reference>
<dbReference type="InterPro" id="IPR045851">
    <property type="entry name" value="AMP-bd_C_sf"/>
</dbReference>
<name>A0A1B6KAL6_9HEMI</name>
<protein>
    <submittedName>
        <fullName evidence="3">Uncharacterized protein</fullName>
    </submittedName>
</protein>
<feature type="domain" description="AMP-dependent synthetase/ligase" evidence="1">
    <location>
        <begin position="63"/>
        <end position="365"/>
    </location>
</feature>
<evidence type="ECO:0000313" key="3">
    <source>
        <dbReference type="EMBL" id="JAT08486.1"/>
    </source>
</evidence>
<dbReference type="InterPro" id="IPR011047">
    <property type="entry name" value="Quinoprotein_ADH-like_sf"/>
</dbReference>
<dbReference type="InterPro" id="IPR002372">
    <property type="entry name" value="PQQ_rpt_dom"/>
</dbReference>
<dbReference type="AlphaFoldDB" id="A0A1B6KAL6"/>
<dbReference type="InterPro" id="IPR000873">
    <property type="entry name" value="AMP-dep_synth/lig_dom"/>
</dbReference>
<organism evidence="3">
    <name type="scientific">Graphocephala atropunctata</name>
    <dbReference type="NCBI Taxonomy" id="36148"/>
    <lineage>
        <taxon>Eukaryota</taxon>
        <taxon>Metazoa</taxon>
        <taxon>Ecdysozoa</taxon>
        <taxon>Arthropoda</taxon>
        <taxon>Hexapoda</taxon>
        <taxon>Insecta</taxon>
        <taxon>Pterygota</taxon>
        <taxon>Neoptera</taxon>
        <taxon>Paraneoptera</taxon>
        <taxon>Hemiptera</taxon>
        <taxon>Auchenorrhyncha</taxon>
        <taxon>Membracoidea</taxon>
        <taxon>Cicadellidae</taxon>
        <taxon>Cicadellinae</taxon>
        <taxon>Cicadellini</taxon>
        <taxon>Graphocephala</taxon>
    </lineage>
</organism>
<feature type="domain" description="Pyrrolo-quinoline quinone repeat" evidence="2">
    <location>
        <begin position="646"/>
        <end position="950"/>
    </location>
</feature>